<dbReference type="STRING" id="696281.Desru_0682"/>
<dbReference type="SMART" id="SM00052">
    <property type="entry name" value="EAL"/>
    <property type="match status" value="1"/>
</dbReference>
<dbReference type="PANTHER" id="PTHR33121">
    <property type="entry name" value="CYCLIC DI-GMP PHOSPHODIESTERASE PDEF"/>
    <property type="match status" value="1"/>
</dbReference>
<dbReference type="OrthoDB" id="9813903at2"/>
<organism evidence="2 3">
    <name type="scientific">Desulforamulus ruminis (strain ATCC 23193 / DSM 2154 / NCIMB 8452 / DL)</name>
    <name type="common">Desulfotomaculum ruminis</name>
    <dbReference type="NCBI Taxonomy" id="696281"/>
    <lineage>
        <taxon>Bacteria</taxon>
        <taxon>Bacillati</taxon>
        <taxon>Bacillota</taxon>
        <taxon>Clostridia</taxon>
        <taxon>Eubacteriales</taxon>
        <taxon>Peptococcaceae</taxon>
        <taxon>Desulforamulus</taxon>
    </lineage>
</organism>
<dbReference type="EMBL" id="CP002780">
    <property type="protein sequence ID" value="AEG58967.1"/>
    <property type="molecule type" value="Genomic_DNA"/>
</dbReference>
<dbReference type="HOGENOM" id="CLU_000445_70_50_9"/>
<reference evidence="2 3" key="2">
    <citation type="journal article" date="2012" name="Stand. Genomic Sci.">
        <title>Complete genome sequence of the sulfate-reducing firmicute Desulfotomaculum ruminis type strain (DL(T)).</title>
        <authorList>
            <person name="Spring S."/>
            <person name="Visser M."/>
            <person name="Lu M."/>
            <person name="Copeland A."/>
            <person name="Lapidus A."/>
            <person name="Lucas S."/>
            <person name="Cheng J.F."/>
            <person name="Han C."/>
            <person name="Tapia R."/>
            <person name="Goodwin L.A."/>
            <person name="Pitluck S."/>
            <person name="Ivanova N."/>
            <person name="Land M."/>
            <person name="Hauser L."/>
            <person name="Larimer F."/>
            <person name="Rohde M."/>
            <person name="Goker M."/>
            <person name="Detter J.C."/>
            <person name="Kyrpides N.C."/>
            <person name="Woyke T."/>
            <person name="Schaap P.J."/>
            <person name="Plugge C.M."/>
            <person name="Muyzer G."/>
            <person name="Kuever J."/>
            <person name="Pereira I.A."/>
            <person name="Parshina S.N."/>
            <person name="Bernier-Latmani R."/>
            <person name="Stams A.J."/>
            <person name="Klenk H.P."/>
        </authorList>
    </citation>
    <scope>NUCLEOTIDE SEQUENCE [LARGE SCALE GENOMIC DNA]</scope>
    <source>
        <strain evidence="3">ATCC 23193 / DSM 2154 / NCIB 8452 / DL</strain>
    </source>
</reference>
<dbReference type="KEGG" id="dru:Desru_0682"/>
<gene>
    <name evidence="2" type="ordered locus">Desru_0682</name>
</gene>
<evidence type="ECO:0000313" key="3">
    <source>
        <dbReference type="Proteomes" id="UP000009234"/>
    </source>
</evidence>
<keyword evidence="3" id="KW-1185">Reference proteome</keyword>
<reference evidence="3" key="1">
    <citation type="submission" date="2011-05" db="EMBL/GenBank/DDBJ databases">
        <title>Complete sequence of Desulfotomaculum ruminis DSM 2154.</title>
        <authorList>
            <person name="Lucas S."/>
            <person name="Copeland A."/>
            <person name="Lapidus A."/>
            <person name="Cheng J.-F."/>
            <person name="Goodwin L."/>
            <person name="Pitluck S."/>
            <person name="Lu M."/>
            <person name="Detter J.C."/>
            <person name="Han C."/>
            <person name="Tapia R."/>
            <person name="Land M."/>
            <person name="Hauser L."/>
            <person name="Kyrpides N."/>
            <person name="Ivanova N."/>
            <person name="Mikhailova N."/>
            <person name="Pagani I."/>
            <person name="Stams A.J.M."/>
            <person name="Plugge C.M."/>
            <person name="Muyzer G."/>
            <person name="Kuever J."/>
            <person name="Parshina S.N."/>
            <person name="Ivanova A.E."/>
            <person name="Nazina T.N."/>
            <person name="Brambilla E."/>
            <person name="Spring S."/>
            <person name="Klenk H.-P."/>
            <person name="Woyke T."/>
        </authorList>
    </citation>
    <scope>NUCLEOTIDE SEQUENCE [LARGE SCALE GENOMIC DNA]</scope>
    <source>
        <strain evidence="3">ATCC 23193 / DSM 2154 / NCIB 8452 / DL</strain>
    </source>
</reference>
<accession>F6DTU9</accession>
<dbReference type="PANTHER" id="PTHR33121:SF76">
    <property type="entry name" value="SIGNALING PROTEIN"/>
    <property type="match status" value="1"/>
</dbReference>
<dbReference type="Pfam" id="PF00563">
    <property type="entry name" value="EAL"/>
    <property type="match status" value="1"/>
</dbReference>
<dbReference type="InterPro" id="IPR050706">
    <property type="entry name" value="Cyclic-di-GMP_PDE-like"/>
</dbReference>
<dbReference type="SUPFAM" id="SSF141868">
    <property type="entry name" value="EAL domain-like"/>
    <property type="match status" value="1"/>
</dbReference>
<dbReference type="InterPro" id="IPR001633">
    <property type="entry name" value="EAL_dom"/>
</dbReference>
<name>F6DTU9_DESRL</name>
<dbReference type="RefSeq" id="WP_013840741.1">
    <property type="nucleotide sequence ID" value="NC_015589.1"/>
</dbReference>
<proteinExistence type="predicted"/>
<sequence>MNETIAQILHKRDISIFFQPIQDMCSEEVFGFEALARGPGDLFSPVNLFRAAKKVGRSQEMELLCFNQALSGLDHFLKPIQIFINISPDTLIQHHEKMIHAIKKYRQHQNRIIIELAEIGLKEKRRMALAEILMDIKQTGIQVALDDVGSGDRSFSNICELPADYLKIDRSIIQGLTKYQNGSAPHYLTALEAMLSIAGNLGAKVIAEGVETPKQYEIVKSAGVHLAQGFYFSQPRPVEYWKFKEVTTC</sequence>
<dbReference type="Proteomes" id="UP000009234">
    <property type="component" value="Chromosome"/>
</dbReference>
<evidence type="ECO:0000259" key="1">
    <source>
        <dbReference type="PROSITE" id="PS50883"/>
    </source>
</evidence>
<dbReference type="InterPro" id="IPR035919">
    <property type="entry name" value="EAL_sf"/>
</dbReference>
<dbReference type="PROSITE" id="PS50883">
    <property type="entry name" value="EAL"/>
    <property type="match status" value="1"/>
</dbReference>
<evidence type="ECO:0000313" key="2">
    <source>
        <dbReference type="EMBL" id="AEG58967.1"/>
    </source>
</evidence>
<feature type="domain" description="EAL" evidence="1">
    <location>
        <begin position="1"/>
        <end position="249"/>
    </location>
</feature>
<dbReference type="Gene3D" id="3.20.20.450">
    <property type="entry name" value="EAL domain"/>
    <property type="match status" value="1"/>
</dbReference>
<dbReference type="eggNOG" id="COG2200">
    <property type="taxonomic scope" value="Bacteria"/>
</dbReference>
<protein>
    <submittedName>
        <fullName evidence="2">EAL domain protein</fullName>
    </submittedName>
</protein>
<dbReference type="AlphaFoldDB" id="F6DTU9"/>
<dbReference type="CDD" id="cd01948">
    <property type="entry name" value="EAL"/>
    <property type="match status" value="1"/>
</dbReference>
<dbReference type="GO" id="GO:0071111">
    <property type="term" value="F:cyclic-guanylate-specific phosphodiesterase activity"/>
    <property type="evidence" value="ECO:0007669"/>
    <property type="project" value="InterPro"/>
</dbReference>